<organism evidence="2 3">
    <name type="scientific">Portunus trituberculatus</name>
    <name type="common">Swimming crab</name>
    <name type="synonym">Neptunus trituberculatus</name>
    <dbReference type="NCBI Taxonomy" id="210409"/>
    <lineage>
        <taxon>Eukaryota</taxon>
        <taxon>Metazoa</taxon>
        <taxon>Ecdysozoa</taxon>
        <taxon>Arthropoda</taxon>
        <taxon>Crustacea</taxon>
        <taxon>Multicrustacea</taxon>
        <taxon>Malacostraca</taxon>
        <taxon>Eumalacostraca</taxon>
        <taxon>Eucarida</taxon>
        <taxon>Decapoda</taxon>
        <taxon>Pleocyemata</taxon>
        <taxon>Brachyura</taxon>
        <taxon>Eubrachyura</taxon>
        <taxon>Portunoidea</taxon>
        <taxon>Portunidae</taxon>
        <taxon>Portuninae</taxon>
        <taxon>Portunus</taxon>
    </lineage>
</organism>
<sequence>MQTGVTAGLKGPGDSHALVHIAMQENWQTSCGVLAVTSRALSCGTPLEHELRERGREGGKKRRDGGSVGRYKEGR</sequence>
<feature type="region of interest" description="Disordered" evidence="1">
    <location>
        <begin position="45"/>
        <end position="75"/>
    </location>
</feature>
<dbReference type="Proteomes" id="UP000324222">
    <property type="component" value="Unassembled WGS sequence"/>
</dbReference>
<reference evidence="2 3" key="1">
    <citation type="submission" date="2019-05" db="EMBL/GenBank/DDBJ databases">
        <title>Another draft genome of Portunus trituberculatus and its Hox gene families provides insights of decapod evolution.</title>
        <authorList>
            <person name="Jeong J.-H."/>
            <person name="Song I."/>
            <person name="Kim S."/>
            <person name="Choi T."/>
            <person name="Kim D."/>
            <person name="Ryu S."/>
            <person name="Kim W."/>
        </authorList>
    </citation>
    <scope>NUCLEOTIDE SEQUENCE [LARGE SCALE GENOMIC DNA]</scope>
    <source>
        <tissue evidence="2">Muscle</tissue>
    </source>
</reference>
<name>A0A5B7FZT6_PORTR</name>
<keyword evidence="3" id="KW-1185">Reference proteome</keyword>
<feature type="compositionally biased region" description="Basic and acidic residues" evidence="1">
    <location>
        <begin position="47"/>
        <end position="58"/>
    </location>
</feature>
<dbReference type="EMBL" id="VSRR010009760">
    <property type="protein sequence ID" value="MPC50825.1"/>
    <property type="molecule type" value="Genomic_DNA"/>
</dbReference>
<gene>
    <name evidence="2" type="ORF">E2C01_044659</name>
</gene>
<comment type="caution">
    <text evidence="2">The sequence shown here is derived from an EMBL/GenBank/DDBJ whole genome shotgun (WGS) entry which is preliminary data.</text>
</comment>
<dbReference type="AlphaFoldDB" id="A0A5B7FZT6"/>
<evidence type="ECO:0000313" key="2">
    <source>
        <dbReference type="EMBL" id="MPC50825.1"/>
    </source>
</evidence>
<evidence type="ECO:0000256" key="1">
    <source>
        <dbReference type="SAM" id="MobiDB-lite"/>
    </source>
</evidence>
<evidence type="ECO:0000313" key="3">
    <source>
        <dbReference type="Proteomes" id="UP000324222"/>
    </source>
</evidence>
<proteinExistence type="predicted"/>
<accession>A0A5B7FZT6</accession>
<protein>
    <submittedName>
        <fullName evidence="2">Uncharacterized protein</fullName>
    </submittedName>
</protein>